<dbReference type="EMBL" id="CAJOBA010009872">
    <property type="protein sequence ID" value="CAF3861486.1"/>
    <property type="molecule type" value="Genomic_DNA"/>
</dbReference>
<keyword evidence="5" id="KW-1185">Reference proteome</keyword>
<organism evidence="1 5">
    <name type="scientific">Didymodactylos carnosus</name>
    <dbReference type="NCBI Taxonomy" id="1234261"/>
    <lineage>
        <taxon>Eukaryota</taxon>
        <taxon>Metazoa</taxon>
        <taxon>Spiralia</taxon>
        <taxon>Gnathifera</taxon>
        <taxon>Rotifera</taxon>
        <taxon>Eurotatoria</taxon>
        <taxon>Bdelloidea</taxon>
        <taxon>Philodinida</taxon>
        <taxon>Philodinidae</taxon>
        <taxon>Didymodactylos</taxon>
    </lineage>
</organism>
<evidence type="ECO:0000313" key="4">
    <source>
        <dbReference type="EMBL" id="CAF3861486.1"/>
    </source>
</evidence>
<accession>A0A814C743</accession>
<gene>
    <name evidence="1" type="ORF">GPM918_LOCUS10666</name>
    <name evidence="2" type="ORF">OVA965_LOCUS19247</name>
    <name evidence="3" type="ORF">SRO942_LOCUS10667</name>
    <name evidence="4" type="ORF">TMI583_LOCUS19260</name>
</gene>
<dbReference type="Proteomes" id="UP000681722">
    <property type="component" value="Unassembled WGS sequence"/>
</dbReference>
<reference evidence="1" key="1">
    <citation type="submission" date="2021-02" db="EMBL/GenBank/DDBJ databases">
        <authorList>
            <person name="Nowell W R."/>
        </authorList>
    </citation>
    <scope>NUCLEOTIDE SEQUENCE</scope>
</reference>
<evidence type="ECO:0000313" key="5">
    <source>
        <dbReference type="Proteomes" id="UP000663829"/>
    </source>
</evidence>
<evidence type="ECO:0000313" key="2">
    <source>
        <dbReference type="EMBL" id="CAF1100026.1"/>
    </source>
</evidence>
<protein>
    <submittedName>
        <fullName evidence="1">Uncharacterized protein</fullName>
    </submittedName>
</protein>
<sequence length="87" mass="9878">MYCGGLSTPFTYFLYDDQILKQNPSLNRKNYLTQLTISKKFEIHLSGAKIIYRSNPTEIVNLLKGKINLSINANIHTSDSLTSVLQQ</sequence>
<dbReference type="Proteomes" id="UP000663829">
    <property type="component" value="Unassembled WGS sequence"/>
</dbReference>
<dbReference type="EMBL" id="CAJNOK010009853">
    <property type="protein sequence ID" value="CAF1100026.1"/>
    <property type="molecule type" value="Genomic_DNA"/>
</dbReference>
<evidence type="ECO:0000313" key="3">
    <source>
        <dbReference type="EMBL" id="CAF3716792.1"/>
    </source>
</evidence>
<dbReference type="EMBL" id="CAJOBC010002125">
    <property type="protein sequence ID" value="CAF3716792.1"/>
    <property type="molecule type" value="Genomic_DNA"/>
</dbReference>
<dbReference type="Proteomes" id="UP000677228">
    <property type="component" value="Unassembled WGS sequence"/>
</dbReference>
<proteinExistence type="predicted"/>
<evidence type="ECO:0000313" key="1">
    <source>
        <dbReference type="EMBL" id="CAF0940223.1"/>
    </source>
</evidence>
<dbReference type="EMBL" id="CAJNOQ010002125">
    <property type="protein sequence ID" value="CAF0940223.1"/>
    <property type="molecule type" value="Genomic_DNA"/>
</dbReference>
<name>A0A814C743_9BILA</name>
<dbReference type="Proteomes" id="UP000682733">
    <property type="component" value="Unassembled WGS sequence"/>
</dbReference>
<comment type="caution">
    <text evidence="1">The sequence shown here is derived from an EMBL/GenBank/DDBJ whole genome shotgun (WGS) entry which is preliminary data.</text>
</comment>
<dbReference type="AlphaFoldDB" id="A0A814C743"/>